<dbReference type="RefSeq" id="WP_146294401.1">
    <property type="nucleotide sequence ID" value="NZ_CP042326.1"/>
</dbReference>
<proteinExistence type="predicted"/>
<evidence type="ECO:0000256" key="1">
    <source>
        <dbReference type="SAM" id="SignalP"/>
    </source>
</evidence>
<gene>
    <name evidence="2" type="ORF">FRE64_01840</name>
</gene>
<dbReference type="Gene3D" id="3.40.1000.10">
    <property type="entry name" value="Mog1/PsbP, alpha/beta/alpha sandwich"/>
    <property type="match status" value="1"/>
</dbReference>
<dbReference type="Proteomes" id="UP000318453">
    <property type="component" value="Chromosome"/>
</dbReference>
<organism evidence="2 3">
    <name type="scientific">Euhalothece natronophila Z-M001</name>
    <dbReference type="NCBI Taxonomy" id="522448"/>
    <lineage>
        <taxon>Bacteria</taxon>
        <taxon>Bacillati</taxon>
        <taxon>Cyanobacteriota</taxon>
        <taxon>Cyanophyceae</taxon>
        <taxon>Oscillatoriophycideae</taxon>
        <taxon>Chroococcales</taxon>
        <taxon>Halothecacae</taxon>
        <taxon>Halothece cluster</taxon>
        <taxon>Euhalothece</taxon>
    </lineage>
</organism>
<feature type="chain" id="PRO_5022990314" description="DUF1795 domain-containing protein" evidence="1">
    <location>
        <begin position="24"/>
        <end position="224"/>
    </location>
</feature>
<evidence type="ECO:0008006" key="4">
    <source>
        <dbReference type="Google" id="ProtNLM"/>
    </source>
</evidence>
<protein>
    <recommendedName>
        <fullName evidence="4">DUF1795 domain-containing protein</fullName>
    </recommendedName>
</protein>
<sequence>MKHLISFFLVLVLITLSSCQQIASEDNPTAMTVSEADASLEAYDLTTEDWEMLEGESVKLSVPASYRGGSPNLDLTEIESTLEQLNGDYSERLQAVQENPEEIALIAFDTQFFESDTLTNVNVVQHELDEEISLEDYLSQAVSNLEATHNIEEQEIINNNDTSMGRILTTLTTEEGVEMTQLFYIHSQPEAMWITTYTTPSSEFEQRVSNFEESIASLEIEALE</sequence>
<accession>A0A5B8NKA1</accession>
<dbReference type="AlphaFoldDB" id="A0A5B8NKA1"/>
<evidence type="ECO:0000313" key="2">
    <source>
        <dbReference type="EMBL" id="QDZ38790.1"/>
    </source>
</evidence>
<dbReference type="KEGG" id="enn:FRE64_01840"/>
<keyword evidence="1" id="KW-0732">Signal</keyword>
<evidence type="ECO:0000313" key="3">
    <source>
        <dbReference type="Proteomes" id="UP000318453"/>
    </source>
</evidence>
<dbReference type="OrthoDB" id="573118at2"/>
<name>A0A5B8NKA1_9CHRO</name>
<reference evidence="2" key="1">
    <citation type="submission" date="2019-08" db="EMBL/GenBank/DDBJ databases">
        <title>Carotenoids and Carotenoid Binding Proteins in the Halophilic Cyanobacterium Euhalothece sp. ZM00.</title>
        <authorList>
            <person name="Cho S.M."/>
            <person name="Song J.Y."/>
            <person name="Park Y.-I."/>
        </authorList>
    </citation>
    <scope>NUCLEOTIDE SEQUENCE [LARGE SCALE GENOMIC DNA]</scope>
    <source>
        <strain evidence="2">Z-M001</strain>
    </source>
</reference>
<dbReference type="EMBL" id="CP042326">
    <property type="protein sequence ID" value="QDZ38790.1"/>
    <property type="molecule type" value="Genomic_DNA"/>
</dbReference>
<feature type="signal peptide" evidence="1">
    <location>
        <begin position="1"/>
        <end position="23"/>
    </location>
</feature>
<keyword evidence="3" id="KW-1185">Reference proteome</keyword>